<dbReference type="InterPro" id="IPR023753">
    <property type="entry name" value="FAD/NAD-binding_dom"/>
</dbReference>
<dbReference type="InterPro" id="IPR036249">
    <property type="entry name" value="Thioredoxin-like_sf"/>
</dbReference>
<dbReference type="Gene3D" id="3.50.50.60">
    <property type="entry name" value="FAD/NAD(P)-binding domain"/>
    <property type="match status" value="2"/>
</dbReference>
<evidence type="ECO:0000256" key="7">
    <source>
        <dbReference type="RuleBase" id="RU003880"/>
    </source>
</evidence>
<evidence type="ECO:0000313" key="10">
    <source>
        <dbReference type="EMBL" id="GAV22420.1"/>
    </source>
</evidence>
<dbReference type="InterPro" id="IPR008255">
    <property type="entry name" value="Pyr_nucl-diS_OxRdtase_2_AS"/>
</dbReference>
<dbReference type="PANTHER" id="PTHR48105">
    <property type="entry name" value="THIOREDOXIN REDUCTASE 1-RELATED-RELATED"/>
    <property type="match status" value="1"/>
</dbReference>
<dbReference type="Gene3D" id="3.40.30.10">
    <property type="entry name" value="Glutaredoxin"/>
    <property type="match status" value="1"/>
</dbReference>
<dbReference type="InterPro" id="IPR005982">
    <property type="entry name" value="Thioredox_Rdtase"/>
</dbReference>
<dbReference type="InterPro" id="IPR013766">
    <property type="entry name" value="Thioredoxin_domain"/>
</dbReference>
<evidence type="ECO:0000256" key="5">
    <source>
        <dbReference type="ARBA" id="ARBA00023157"/>
    </source>
</evidence>
<evidence type="ECO:0000256" key="2">
    <source>
        <dbReference type="ARBA" id="ARBA00022630"/>
    </source>
</evidence>
<evidence type="ECO:0000256" key="6">
    <source>
        <dbReference type="ARBA" id="ARBA00023284"/>
    </source>
</evidence>
<keyword evidence="11" id="KW-1185">Reference proteome</keyword>
<comment type="catalytic activity">
    <reaction evidence="7">
        <text>[thioredoxin]-dithiol + NADP(+) = [thioredoxin]-disulfide + NADPH + H(+)</text>
        <dbReference type="Rhea" id="RHEA:20345"/>
        <dbReference type="Rhea" id="RHEA-COMP:10698"/>
        <dbReference type="Rhea" id="RHEA-COMP:10700"/>
        <dbReference type="ChEBI" id="CHEBI:15378"/>
        <dbReference type="ChEBI" id="CHEBI:29950"/>
        <dbReference type="ChEBI" id="CHEBI:50058"/>
        <dbReference type="ChEBI" id="CHEBI:57783"/>
        <dbReference type="ChEBI" id="CHEBI:58349"/>
        <dbReference type="EC" id="1.8.1.9"/>
    </reaction>
</comment>
<sequence length="426" mass="46766">MSEKVIYLNQEQFEEVVVKSNIPVVVDFYSEDCPPCEALAPAYEKLAGQYGDKFKFVKIFRQQNRPLAEKLGVKGSPTVLFYVNGREVGERLTGYISKRQLREAMEKAFNQKLLPEVPETVKYDVIVLGGGPAGLSAALYTSRAKLRTIVVDESVPGGQAATTFHIANYPGTPGTVRGKELTQNMLMQAVSFGAQIDDLKEVLKVELEGEVKRVITEDKIYEAPAIILATGAEPRKLPAEGEDVFRGRGVHYCATCDGAMYQGMKVVVVGGGNSAVEEAVFLTRFATEVTIIHQFDHFQASKVAQEEAFANSKIKVIWDSEVRKVEGDKHVTGVVIENLKTKELSKVPTDGVFVYIGTQPKTSLFAGQVQMNDWGYIITDEEMRTNLPGVFAAGDLRQKTVRQAVTAAADGVIAAVNVERYLASKK</sequence>
<dbReference type="CDD" id="cd02947">
    <property type="entry name" value="TRX_family"/>
    <property type="match status" value="1"/>
</dbReference>
<dbReference type="OrthoDB" id="9806179at2"/>
<keyword evidence="2 7" id="KW-0285">Flavoprotein</keyword>
<keyword evidence="3 7" id="KW-0274">FAD</keyword>
<keyword evidence="5" id="KW-1015">Disulfide bond</keyword>
<reference evidence="11" key="1">
    <citation type="submission" date="2016-12" db="EMBL/GenBank/DDBJ databases">
        <title>Draft Genome Sequences od Carboxydothermus pertinax and islandicus, Hydrogenogenic Carboxydotrophic Bacteria.</title>
        <authorList>
            <person name="Fukuyama Y."/>
            <person name="Ohmae K."/>
            <person name="Yoneda Y."/>
            <person name="Yoshida T."/>
            <person name="Sako Y."/>
        </authorList>
    </citation>
    <scope>NUCLEOTIDE SEQUENCE [LARGE SCALE GENOMIC DNA]</scope>
    <source>
        <strain evidence="11">Ug1</strain>
    </source>
</reference>
<dbReference type="SUPFAM" id="SSF52833">
    <property type="entry name" value="Thioredoxin-like"/>
    <property type="match status" value="1"/>
</dbReference>
<feature type="domain" description="Thioredoxin" evidence="9">
    <location>
        <begin position="1"/>
        <end position="110"/>
    </location>
</feature>
<dbReference type="EMBL" id="BDJK01000013">
    <property type="protein sequence ID" value="GAV22420.1"/>
    <property type="molecule type" value="Genomic_DNA"/>
</dbReference>
<keyword evidence="4 7" id="KW-0560">Oxidoreductase</keyword>
<evidence type="ECO:0000256" key="3">
    <source>
        <dbReference type="ARBA" id="ARBA00022827"/>
    </source>
</evidence>
<dbReference type="AlphaFoldDB" id="A0A1L8CU26"/>
<evidence type="ECO:0000256" key="8">
    <source>
        <dbReference type="RuleBase" id="RU003881"/>
    </source>
</evidence>
<organism evidence="10 11">
    <name type="scientific">Carboxydothermus pertinax</name>
    <dbReference type="NCBI Taxonomy" id="870242"/>
    <lineage>
        <taxon>Bacteria</taxon>
        <taxon>Bacillati</taxon>
        <taxon>Bacillota</taxon>
        <taxon>Clostridia</taxon>
        <taxon>Thermoanaerobacterales</taxon>
        <taxon>Thermoanaerobacteraceae</taxon>
        <taxon>Carboxydothermus</taxon>
    </lineage>
</organism>
<dbReference type="PROSITE" id="PS00573">
    <property type="entry name" value="PYRIDINE_REDOX_2"/>
    <property type="match status" value="1"/>
</dbReference>
<dbReference type="NCBIfam" id="TIGR01292">
    <property type="entry name" value="TRX_reduct"/>
    <property type="match status" value="1"/>
</dbReference>
<evidence type="ECO:0000256" key="1">
    <source>
        <dbReference type="ARBA" id="ARBA00009333"/>
    </source>
</evidence>
<dbReference type="Pfam" id="PF00085">
    <property type="entry name" value="Thioredoxin"/>
    <property type="match status" value="1"/>
</dbReference>
<protein>
    <recommendedName>
        <fullName evidence="7">Thioredoxin reductase</fullName>
        <ecNumber evidence="7">1.8.1.9</ecNumber>
    </recommendedName>
</protein>
<dbReference type="PROSITE" id="PS51352">
    <property type="entry name" value="THIOREDOXIN_2"/>
    <property type="match status" value="1"/>
</dbReference>
<keyword evidence="8" id="KW-0521">NADP</keyword>
<keyword evidence="6 7" id="KW-0676">Redox-active center</keyword>
<dbReference type="Pfam" id="PF07992">
    <property type="entry name" value="Pyr_redox_2"/>
    <property type="match status" value="1"/>
</dbReference>
<evidence type="ECO:0000259" key="9">
    <source>
        <dbReference type="PROSITE" id="PS51352"/>
    </source>
</evidence>
<dbReference type="SUPFAM" id="SSF51905">
    <property type="entry name" value="FAD/NAD(P)-binding domain"/>
    <property type="match status" value="1"/>
</dbReference>
<dbReference type="GO" id="GO:0019430">
    <property type="term" value="P:removal of superoxide radicals"/>
    <property type="evidence" value="ECO:0007669"/>
    <property type="project" value="UniProtKB-UniRule"/>
</dbReference>
<proteinExistence type="inferred from homology"/>
<dbReference type="InterPro" id="IPR036188">
    <property type="entry name" value="FAD/NAD-bd_sf"/>
</dbReference>
<gene>
    <name evidence="10" type="ORF">cpu_09300</name>
</gene>
<evidence type="ECO:0000313" key="11">
    <source>
        <dbReference type="Proteomes" id="UP000187485"/>
    </source>
</evidence>
<dbReference type="GO" id="GO:0004791">
    <property type="term" value="F:thioredoxin-disulfide reductase (NADPH) activity"/>
    <property type="evidence" value="ECO:0007669"/>
    <property type="project" value="UniProtKB-UniRule"/>
</dbReference>
<comment type="similarity">
    <text evidence="1 7">Belongs to the class-II pyridine nucleotide-disulfide oxidoreductase family.</text>
</comment>
<dbReference type="EC" id="1.8.1.9" evidence="7"/>
<accession>A0A1L8CU26</accession>
<comment type="caution">
    <text evidence="10">The sequence shown here is derived from an EMBL/GenBank/DDBJ whole genome shotgun (WGS) entry which is preliminary data.</text>
</comment>
<dbReference type="PRINTS" id="PR00469">
    <property type="entry name" value="PNDRDTASEII"/>
</dbReference>
<comment type="cofactor">
    <cofactor evidence="8">
        <name>FAD</name>
        <dbReference type="ChEBI" id="CHEBI:57692"/>
    </cofactor>
    <text evidence="8">Binds 1 FAD per subunit.</text>
</comment>
<dbReference type="PRINTS" id="PR00368">
    <property type="entry name" value="FADPNR"/>
</dbReference>
<dbReference type="RefSeq" id="WP_075858907.1">
    <property type="nucleotide sequence ID" value="NZ_BDJK01000013.1"/>
</dbReference>
<comment type="subunit">
    <text evidence="7">Homodimer.</text>
</comment>
<dbReference type="GO" id="GO:0005737">
    <property type="term" value="C:cytoplasm"/>
    <property type="evidence" value="ECO:0007669"/>
    <property type="project" value="InterPro"/>
</dbReference>
<dbReference type="STRING" id="870242.cpu_09300"/>
<dbReference type="InterPro" id="IPR050097">
    <property type="entry name" value="Ferredoxin-NADP_redctase_2"/>
</dbReference>
<evidence type="ECO:0000256" key="4">
    <source>
        <dbReference type="ARBA" id="ARBA00023002"/>
    </source>
</evidence>
<name>A0A1L8CU26_9THEO</name>
<dbReference type="Proteomes" id="UP000187485">
    <property type="component" value="Unassembled WGS sequence"/>
</dbReference>